<gene>
    <name evidence="2" type="ORF">Q8P09_03225</name>
</gene>
<evidence type="ECO:0000313" key="2">
    <source>
        <dbReference type="EMBL" id="MDP4544089.1"/>
    </source>
</evidence>
<evidence type="ECO:0000256" key="1">
    <source>
        <dbReference type="SAM" id="MobiDB-lite"/>
    </source>
</evidence>
<feature type="compositionally biased region" description="Low complexity" evidence="1">
    <location>
        <begin position="1"/>
        <end position="16"/>
    </location>
</feature>
<dbReference type="RefSeq" id="WP_305935493.1">
    <property type="nucleotide sequence ID" value="NZ_JAVAJI010000003.1"/>
</dbReference>
<keyword evidence="3" id="KW-1185">Reference proteome</keyword>
<comment type="caution">
    <text evidence="2">The sequence shown here is derived from an EMBL/GenBank/DDBJ whole genome shotgun (WGS) entry which is preliminary data.</text>
</comment>
<accession>A0ABT9HE91</accession>
<protein>
    <submittedName>
        <fullName evidence="2">Uncharacterized protein</fullName>
    </submittedName>
</protein>
<dbReference type="Proteomes" id="UP001228171">
    <property type="component" value="Unassembled WGS sequence"/>
</dbReference>
<proteinExistence type="predicted"/>
<reference evidence="2 3" key="1">
    <citation type="submission" date="2023-08" db="EMBL/GenBank/DDBJ databases">
        <authorList>
            <person name="Kumar R."/>
        </authorList>
    </citation>
    <scope>NUCLEOTIDE SEQUENCE [LARGE SCALE GENOMIC DNA]</scope>
    <source>
        <strain evidence="2 3">LUR13</strain>
    </source>
</reference>
<name>A0ABT9HE91_9GAMM</name>
<feature type="region of interest" description="Disordered" evidence="1">
    <location>
        <begin position="1"/>
        <end position="20"/>
    </location>
</feature>
<evidence type="ECO:0000313" key="3">
    <source>
        <dbReference type="Proteomes" id="UP001228171"/>
    </source>
</evidence>
<dbReference type="EMBL" id="JAVAJI010000003">
    <property type="protein sequence ID" value="MDP4544089.1"/>
    <property type="molecule type" value="Genomic_DNA"/>
</dbReference>
<sequence length="194" mass="21055">MGNSNTTVSNKTSKSNAAPKSIASTASQITFDAGDIVLCPSVGNELYRLFNDEENGCLCFITNSKTYHYRSDGKVSRDDNTPSLFHNTQANRQAIETLYHGAPLQKTTPKTNDITMPVETLKSIASEMDGASQALHDIGLLLNMIYREKINPRQAIALARLSHDSTNTWSELLFDSLESVNNTLASASPASVGV</sequence>
<organism evidence="2 3">
    <name type="scientific">Psychrobacter faecalis</name>
    <dbReference type="NCBI Taxonomy" id="180588"/>
    <lineage>
        <taxon>Bacteria</taxon>
        <taxon>Pseudomonadati</taxon>
        <taxon>Pseudomonadota</taxon>
        <taxon>Gammaproteobacteria</taxon>
        <taxon>Moraxellales</taxon>
        <taxon>Moraxellaceae</taxon>
        <taxon>Psychrobacter</taxon>
    </lineage>
</organism>